<dbReference type="FunFam" id="3.10.450.10:FF:000005">
    <property type="entry name" value="Histidine-rich glycoprotein"/>
    <property type="match status" value="1"/>
</dbReference>
<dbReference type="PROSITE" id="PS51530">
    <property type="entry name" value="CYSTATIN_FETUIN_B"/>
    <property type="match status" value="2"/>
</dbReference>
<feature type="region of interest" description="Disordered" evidence="7">
    <location>
        <begin position="260"/>
        <end position="338"/>
    </location>
</feature>
<dbReference type="PANTHER" id="PTHR13814:SF10">
    <property type="entry name" value="FETUIN-B"/>
    <property type="match status" value="1"/>
</dbReference>
<dbReference type="SMR" id="A0A8D1KJ00"/>
<dbReference type="Proteomes" id="UP000694724">
    <property type="component" value="Unplaced"/>
</dbReference>
<comment type="subcellular location">
    <subcellularLocation>
        <location evidence="1">Secreted</location>
    </subcellularLocation>
</comment>
<dbReference type="CTD" id="26998"/>
<evidence type="ECO:0000313" key="10">
    <source>
        <dbReference type="Ensembl" id="ENSSSCP00040040291.1"/>
    </source>
</evidence>
<evidence type="ECO:0000256" key="7">
    <source>
        <dbReference type="SAM" id="MobiDB-lite"/>
    </source>
</evidence>
<dbReference type="Proteomes" id="UP000694720">
    <property type="component" value="Unplaced"/>
</dbReference>
<dbReference type="Ensembl" id="ENSSSCT00055033748.1">
    <property type="protein sequence ID" value="ENSSSCP00055026825.1"/>
    <property type="gene ID" value="ENSSSCG00055017136.1"/>
</dbReference>
<dbReference type="OMA" id="AYNCILR"/>
<dbReference type="Ensembl" id="ENSSSCT00030016033.1">
    <property type="protein sequence ID" value="ENSSSCP00030007184.1"/>
    <property type="gene ID" value="ENSSSCG00030011693.1"/>
</dbReference>
<dbReference type="RefSeq" id="XP_003132625.1">
    <property type="nucleotide sequence ID" value="XM_003132577.4"/>
</dbReference>
<dbReference type="Proteomes" id="UP000694725">
    <property type="component" value="Unplaced"/>
</dbReference>
<dbReference type="Ensembl" id="ENSSSCT00045053969.1">
    <property type="protein sequence ID" value="ENSSSCP00045037552.1"/>
    <property type="gene ID" value="ENSSSCG00045031645.1"/>
</dbReference>
<dbReference type="CDD" id="cd00042">
    <property type="entry name" value="CY"/>
    <property type="match status" value="2"/>
</dbReference>
<evidence type="ECO:0000313" key="13">
    <source>
        <dbReference type="Proteomes" id="UP000694722"/>
    </source>
</evidence>
<dbReference type="OrthoDB" id="9941887at2759"/>
<dbReference type="FunFam" id="3.10.450.10:FF:000022">
    <property type="entry name" value="Fetuin B"/>
    <property type="match status" value="1"/>
</dbReference>
<keyword evidence="5" id="KW-1015">Disulfide bond</keyword>
<dbReference type="InterPro" id="IPR046350">
    <property type="entry name" value="Cystatin_sf"/>
</dbReference>
<evidence type="ECO:0000256" key="5">
    <source>
        <dbReference type="ARBA" id="ARBA00023157"/>
    </source>
</evidence>
<dbReference type="Ensembl" id="ENSSSCT00060061080.1">
    <property type="protein sequence ID" value="ENSSSCP00060026164.1"/>
    <property type="gene ID" value="ENSSSCG00060045030.1"/>
</dbReference>
<dbReference type="Ensembl" id="ENSSSCT00015021538.1">
    <property type="protein sequence ID" value="ENSSSCP00015008469.1"/>
    <property type="gene ID" value="ENSSSCG00015016247.1"/>
</dbReference>
<dbReference type="Ensembl" id="ENSSSCT00040091386.1">
    <property type="protein sequence ID" value="ENSSSCP00040040291.1"/>
    <property type="gene ID" value="ENSSSCG00040066856.1"/>
</dbReference>
<feature type="domain" description="Cystatin fetuin-B-type" evidence="9">
    <location>
        <begin position="150"/>
        <end position="254"/>
    </location>
</feature>
<dbReference type="Ensembl" id="ENSSSCT00025001344.1">
    <property type="protein sequence ID" value="ENSSSCP00025000385.1"/>
    <property type="gene ID" value="ENSSSCG00025001108.1"/>
</dbReference>
<feature type="domain" description="Cystatin fetuin-B-type" evidence="9">
    <location>
        <begin position="26"/>
        <end position="139"/>
    </location>
</feature>
<dbReference type="Ensembl" id="ENSSSCT00065098731.1">
    <property type="protein sequence ID" value="ENSSSCP00065043299.1"/>
    <property type="gene ID" value="ENSSSCG00065071853.1"/>
</dbReference>
<evidence type="ECO:0000256" key="3">
    <source>
        <dbReference type="ARBA" id="ARBA00022729"/>
    </source>
</evidence>
<dbReference type="SUPFAM" id="SSF54403">
    <property type="entry name" value="Cystatin/monellin"/>
    <property type="match status" value="2"/>
</dbReference>
<keyword evidence="4" id="KW-0677">Repeat</keyword>
<dbReference type="Proteomes" id="UP000694722">
    <property type="component" value="Unplaced"/>
</dbReference>
<evidence type="ECO:0000256" key="8">
    <source>
        <dbReference type="SAM" id="SignalP"/>
    </source>
</evidence>
<dbReference type="Proteomes" id="UP000694723">
    <property type="component" value="Unplaced"/>
</dbReference>
<dbReference type="Ensembl" id="ENSSSCT00050055286.1">
    <property type="protein sequence ID" value="ENSSSCP00050023416.1"/>
    <property type="gene ID" value="ENSSSCG00050040825.1"/>
</dbReference>
<evidence type="ECO:0000313" key="12">
    <source>
        <dbReference type="Proteomes" id="UP000314985"/>
    </source>
</evidence>
<reference evidence="10" key="2">
    <citation type="submission" date="2025-05" db="UniProtKB">
        <authorList>
            <consortium name="Ensembl"/>
        </authorList>
    </citation>
    <scope>IDENTIFICATION</scope>
</reference>
<dbReference type="GO" id="GO:0060255">
    <property type="term" value="P:regulation of macromolecule metabolic process"/>
    <property type="evidence" value="ECO:0007669"/>
    <property type="project" value="UniProtKB-ARBA"/>
</dbReference>
<dbReference type="GO" id="GO:0004869">
    <property type="term" value="F:cysteine-type endopeptidase inhibitor activity"/>
    <property type="evidence" value="ECO:0007669"/>
    <property type="project" value="InterPro"/>
</dbReference>
<dbReference type="PANTHER" id="PTHR13814">
    <property type="entry name" value="FETUIN"/>
    <property type="match status" value="1"/>
</dbReference>
<dbReference type="KEGG" id="ssc:100517609"/>
<keyword evidence="6" id="KW-0325">Glycoprotein</keyword>
<evidence type="ECO:0000313" key="11">
    <source>
        <dbReference type="Ensembl" id="ENSSSCP00070026852.1"/>
    </source>
</evidence>
<protein>
    <submittedName>
        <fullName evidence="10">Fetuin B</fullName>
    </submittedName>
</protein>
<sequence>MGLLLPLVLCALAVGCGATSPPQPLPPTSSLLLSHACNSSYVLDVVNLVLQEINRNQKDGYVLSPNRVSDVREHRQGDLGSLFYLTLDVIESSCHVLSKMSWKDCGLTPFHESEYGQCKAIFYINKARRIHYLPAYNCILRPVSPGQLVTLCPDCPTHVNMSDTKVLEAATKSLEEFNKRRTSKKYSLVKVTRALFQWVFGPAYFVEYLIKESPCTKSQASSCALQPPNPEPVGICSGSRSERGPEKFVSVRCSFFKSQAPTPGDAYSTASRGDPTKVEEPQQESTASAKPVPKGSVQHLPGLGDKPKGSPETGPEEAFPVRVDLTSNPQGEPLDVSFLFPEPVEKDLVVLPFPSREWRSAECPGPARVSNPLVLPP</sequence>
<dbReference type="InterPro" id="IPR050735">
    <property type="entry name" value="Kininogen_Fetuin_HRG"/>
</dbReference>
<dbReference type="Proteomes" id="UP000314985">
    <property type="component" value="Chromosome 13"/>
</dbReference>
<dbReference type="Proteomes" id="UP000694727">
    <property type="component" value="Unplaced"/>
</dbReference>
<name>A0A8D1KJ00_PIG</name>
<proteinExistence type="predicted"/>
<dbReference type="GO" id="GO:0005576">
    <property type="term" value="C:extracellular region"/>
    <property type="evidence" value="ECO:0007669"/>
    <property type="project" value="UniProtKB-SubCell"/>
</dbReference>
<evidence type="ECO:0000256" key="1">
    <source>
        <dbReference type="ARBA" id="ARBA00004613"/>
    </source>
</evidence>
<evidence type="ECO:0000256" key="2">
    <source>
        <dbReference type="ARBA" id="ARBA00022525"/>
    </source>
</evidence>
<keyword evidence="2" id="KW-0964">Secreted</keyword>
<evidence type="ECO:0000256" key="6">
    <source>
        <dbReference type="ARBA" id="ARBA00023180"/>
    </source>
</evidence>
<feature type="chain" id="PRO_5044687225" evidence="8">
    <location>
        <begin position="19"/>
        <end position="377"/>
    </location>
</feature>
<dbReference type="Proteomes" id="UP000694570">
    <property type="component" value="Unplaced"/>
</dbReference>
<dbReference type="Ensembl" id="ENSSSCT00035047366.1">
    <property type="protein sequence ID" value="ENSSSCP00035018951.1"/>
    <property type="gene ID" value="ENSSSCG00035035735.1"/>
</dbReference>
<dbReference type="Gene3D" id="3.10.450.10">
    <property type="match status" value="2"/>
</dbReference>
<dbReference type="AlphaFoldDB" id="A0A8D1KJ00"/>
<dbReference type="SMART" id="SM00043">
    <property type="entry name" value="CY"/>
    <property type="match status" value="2"/>
</dbReference>
<dbReference type="GO" id="GO:0008191">
    <property type="term" value="F:metalloendopeptidase inhibitor activity"/>
    <property type="evidence" value="ECO:0007669"/>
    <property type="project" value="Ensembl"/>
</dbReference>
<dbReference type="InterPro" id="IPR000010">
    <property type="entry name" value="Cystatin_dom"/>
</dbReference>
<gene>
    <name evidence="10" type="primary">FETUB</name>
</gene>
<dbReference type="InterPro" id="IPR025764">
    <property type="entry name" value="Cystatin_Fetuin_B"/>
</dbReference>
<dbReference type="Proteomes" id="UP000694571">
    <property type="component" value="Unplaced"/>
</dbReference>
<reference evidence="11 12" key="1">
    <citation type="submission" date="2017-08" db="EMBL/GenBank/DDBJ databases">
        <title>USMARCv1.0.</title>
        <authorList>
            <person name="Hannum G.I."/>
            <person name="Koren S."/>
            <person name="Schroeder S.G."/>
            <person name="Chin S.C."/>
            <person name="Nonneman D.J."/>
            <person name="Becker S.A."/>
            <person name="Rosen B.D."/>
            <person name="Bickhart D.M."/>
            <person name="Putnam N.H."/>
            <person name="Green R.E."/>
            <person name="Tuggle C.K."/>
            <person name="Liu H."/>
            <person name="Rohrer G.A."/>
            <person name="Warr A."/>
            <person name="Hall R."/>
            <person name="Kim K."/>
            <person name="Hume D.A."/>
            <person name="Talbot R."/>
            <person name="Chow W."/>
            <person name="Howe K."/>
            <person name="Schwartz A.S."/>
            <person name="Watson M."/>
            <person name="Archibald A.L."/>
            <person name="Phillippy A.M."/>
            <person name="Smith T.P.L."/>
        </authorList>
    </citation>
    <scope>NUCLEOTIDE SEQUENCE [LARGE SCALE GENOMIC DNA]</scope>
</reference>
<keyword evidence="3 8" id="KW-0732">Signal</keyword>
<evidence type="ECO:0000259" key="9">
    <source>
        <dbReference type="PROSITE" id="PS51530"/>
    </source>
</evidence>
<organism evidence="10 13">
    <name type="scientific">Sus scrofa</name>
    <name type="common">Pig</name>
    <dbReference type="NCBI Taxonomy" id="9823"/>
    <lineage>
        <taxon>Eukaryota</taxon>
        <taxon>Metazoa</taxon>
        <taxon>Chordata</taxon>
        <taxon>Craniata</taxon>
        <taxon>Vertebrata</taxon>
        <taxon>Euteleostomi</taxon>
        <taxon>Mammalia</taxon>
        <taxon>Eutheria</taxon>
        <taxon>Laurasiatheria</taxon>
        <taxon>Artiodactyla</taxon>
        <taxon>Suina</taxon>
        <taxon>Suidae</taxon>
        <taxon>Sus</taxon>
    </lineage>
</organism>
<dbReference type="GO" id="GO:0007339">
    <property type="term" value="P:binding of sperm to zona pellucida"/>
    <property type="evidence" value="ECO:0007669"/>
    <property type="project" value="Ensembl"/>
</dbReference>
<dbReference type="Proteomes" id="UP000694726">
    <property type="component" value="Unplaced"/>
</dbReference>
<evidence type="ECO:0000256" key="4">
    <source>
        <dbReference type="ARBA" id="ARBA00022737"/>
    </source>
</evidence>
<dbReference type="Ensembl" id="ENSSSCT00070032179.1">
    <property type="protein sequence ID" value="ENSSSCP00070026852.1"/>
    <property type="gene ID" value="ENSSSCG00070016350.1"/>
</dbReference>
<dbReference type="GeneID" id="100517609"/>
<accession>A0A8D1KJ00</accession>
<dbReference type="Pfam" id="PF00031">
    <property type="entry name" value="Cystatin"/>
    <property type="match status" value="2"/>
</dbReference>
<dbReference type="Proteomes" id="UP000694728">
    <property type="component" value="Unplaced"/>
</dbReference>
<feature type="signal peptide" evidence="8">
    <location>
        <begin position="1"/>
        <end position="18"/>
    </location>
</feature>